<evidence type="ECO:0000256" key="5">
    <source>
        <dbReference type="ARBA" id="ARBA00022989"/>
    </source>
</evidence>
<comment type="subcellular location">
    <subcellularLocation>
        <location evidence="1">Cell membrane</location>
        <topology evidence="1">Multi-pass membrane protein</topology>
    </subcellularLocation>
</comment>
<dbReference type="PANTHER" id="PTHR43227">
    <property type="entry name" value="BLL4140 PROTEIN"/>
    <property type="match status" value="1"/>
</dbReference>
<keyword evidence="6 8" id="KW-0472">Membrane</keyword>
<evidence type="ECO:0000256" key="6">
    <source>
        <dbReference type="ARBA" id="ARBA00023136"/>
    </source>
</evidence>
<keyword evidence="4 8" id="KW-0812">Transmembrane</keyword>
<evidence type="ECO:0000256" key="2">
    <source>
        <dbReference type="ARBA" id="ARBA00022448"/>
    </source>
</evidence>
<evidence type="ECO:0000256" key="7">
    <source>
        <dbReference type="SAM" id="MobiDB-lite"/>
    </source>
</evidence>
<proteinExistence type="predicted"/>
<dbReference type="InterPro" id="IPR050809">
    <property type="entry name" value="UgpAE/MalFG_permease"/>
</dbReference>
<evidence type="ECO:0008006" key="11">
    <source>
        <dbReference type="Google" id="ProtNLM"/>
    </source>
</evidence>
<reference evidence="10" key="1">
    <citation type="journal article" date="2019" name="Int. J. Syst. Evol. Microbiol.">
        <title>The Global Catalogue of Microorganisms (GCM) 10K type strain sequencing project: providing services to taxonomists for standard genome sequencing and annotation.</title>
        <authorList>
            <consortium name="The Broad Institute Genomics Platform"/>
            <consortium name="The Broad Institute Genome Sequencing Center for Infectious Disease"/>
            <person name="Wu L."/>
            <person name="Ma J."/>
        </authorList>
    </citation>
    <scope>NUCLEOTIDE SEQUENCE [LARGE SCALE GENOMIC DNA]</scope>
    <source>
        <strain evidence="10">NBRC 108565</strain>
    </source>
</reference>
<evidence type="ECO:0000313" key="10">
    <source>
        <dbReference type="Proteomes" id="UP001321475"/>
    </source>
</evidence>
<dbReference type="PANTHER" id="PTHR43227:SF8">
    <property type="entry name" value="DIACETYLCHITOBIOSE UPTAKE SYSTEM PERMEASE PROTEIN DASB"/>
    <property type="match status" value="1"/>
</dbReference>
<feature type="transmembrane region" description="Helical" evidence="8">
    <location>
        <begin position="97"/>
        <end position="119"/>
    </location>
</feature>
<evidence type="ECO:0000313" key="9">
    <source>
        <dbReference type="EMBL" id="BDZ40866.1"/>
    </source>
</evidence>
<dbReference type="InterPro" id="IPR035906">
    <property type="entry name" value="MetI-like_sf"/>
</dbReference>
<dbReference type="EMBL" id="AP027729">
    <property type="protein sequence ID" value="BDZ40866.1"/>
    <property type="molecule type" value="Genomic_DNA"/>
</dbReference>
<feature type="region of interest" description="Disordered" evidence="7">
    <location>
        <begin position="1"/>
        <end position="26"/>
    </location>
</feature>
<protein>
    <recommendedName>
        <fullName evidence="11">Multiple sugar transport system permease protein</fullName>
    </recommendedName>
</protein>
<accession>A0ABM8FYQ1</accession>
<evidence type="ECO:0000256" key="4">
    <source>
        <dbReference type="ARBA" id="ARBA00022692"/>
    </source>
</evidence>
<sequence>MTTTTTGSAPVDEASAPPPRAAARKRRRPKTPYYLLIPAVLVLLLGLGYPVYWQVITSMQEFGLAQQFGTAPPEFVGLDNYIEIFTSDVVWVVVARSVAFCLVNAFLAVGLGTLFALLMKSVSVVPASRSRSRCCWRGRCRWSPR</sequence>
<organism evidence="9 10">
    <name type="scientific">Paraoerskovia sediminicola</name>
    <dbReference type="NCBI Taxonomy" id="1138587"/>
    <lineage>
        <taxon>Bacteria</taxon>
        <taxon>Bacillati</taxon>
        <taxon>Actinomycetota</taxon>
        <taxon>Actinomycetes</taxon>
        <taxon>Micrococcales</taxon>
        <taxon>Cellulomonadaceae</taxon>
        <taxon>Paraoerskovia</taxon>
    </lineage>
</organism>
<dbReference type="Gene3D" id="1.10.3720.10">
    <property type="entry name" value="MetI-like"/>
    <property type="match status" value="1"/>
</dbReference>
<gene>
    <name evidence="9" type="ORF">GCM10025865_01650</name>
</gene>
<dbReference type="RefSeq" id="WP_286218186.1">
    <property type="nucleotide sequence ID" value="NZ_AP027729.1"/>
</dbReference>
<dbReference type="Proteomes" id="UP001321475">
    <property type="component" value="Chromosome"/>
</dbReference>
<evidence type="ECO:0000256" key="3">
    <source>
        <dbReference type="ARBA" id="ARBA00022475"/>
    </source>
</evidence>
<keyword evidence="10" id="KW-1185">Reference proteome</keyword>
<dbReference type="SUPFAM" id="SSF161098">
    <property type="entry name" value="MetI-like"/>
    <property type="match status" value="1"/>
</dbReference>
<feature type="transmembrane region" description="Helical" evidence="8">
    <location>
        <begin position="33"/>
        <end position="52"/>
    </location>
</feature>
<name>A0ABM8FYQ1_9CELL</name>
<keyword evidence="2" id="KW-0813">Transport</keyword>
<evidence type="ECO:0000256" key="1">
    <source>
        <dbReference type="ARBA" id="ARBA00004651"/>
    </source>
</evidence>
<keyword evidence="5 8" id="KW-1133">Transmembrane helix</keyword>
<evidence type="ECO:0000256" key="8">
    <source>
        <dbReference type="SAM" id="Phobius"/>
    </source>
</evidence>
<keyword evidence="3" id="KW-1003">Cell membrane</keyword>